<reference evidence="2 3" key="1">
    <citation type="submission" date="2018-03" db="EMBL/GenBank/DDBJ databases">
        <title>Genomic Encyclopedia of Archaeal and Bacterial Type Strains, Phase II (KMG-II): from individual species to whole genera.</title>
        <authorList>
            <person name="Goeker M."/>
        </authorList>
    </citation>
    <scope>NUCLEOTIDE SEQUENCE [LARGE SCALE GENOMIC DNA]</scope>
    <source>
        <strain evidence="2 3">DSM 45312</strain>
    </source>
</reference>
<dbReference type="GO" id="GO:0004519">
    <property type="term" value="F:endonuclease activity"/>
    <property type="evidence" value="ECO:0007669"/>
    <property type="project" value="UniProtKB-KW"/>
</dbReference>
<keyword evidence="2" id="KW-0255">Endonuclease</keyword>
<dbReference type="EMBL" id="PYGA01000014">
    <property type="protein sequence ID" value="PSK95714.1"/>
    <property type="molecule type" value="Genomic_DNA"/>
</dbReference>
<evidence type="ECO:0000313" key="2">
    <source>
        <dbReference type="EMBL" id="PSK95714.1"/>
    </source>
</evidence>
<keyword evidence="2" id="KW-0540">Nuclease</keyword>
<accession>A0A2P8DEQ8</accession>
<name>A0A2P8DEQ8_9ACTN</name>
<evidence type="ECO:0000313" key="3">
    <source>
        <dbReference type="Proteomes" id="UP000240542"/>
    </source>
</evidence>
<dbReference type="AlphaFoldDB" id="A0A2P8DEQ8"/>
<sequence>MRWEPAPCIITDMKAYVGVTDSSWYEFLAARPELDEINFWRPSAKTAFRVLRPGEPFYFKSHHPHNQLIGGAVYAGFARLRVSEAWEIYAEGNGQPSLDAMRERIGGYRGDPIAEDDPVIGCVLLHSPRFLPQGTHFGPPPEFAPSIVQGKGYDLEPGPHTEFFLRFADVLFGAGGNVNVEADTRTWHRPGRMFGEPAPRPRRLGQSAFKGVVLDAYDGRCAVTGSRVRPTLQAAHIRPVTSEGEHRLDNGILFRSDVHTLFDRGYLGIDADYRVVVSGRLSTEFGESAEFEELNGKPIGLPERRVDRPGHDFLDWHRAHVFRP</sequence>
<proteinExistence type="predicted"/>
<comment type="caution">
    <text evidence="2">The sequence shown here is derived from an EMBL/GenBank/DDBJ whole genome shotgun (WGS) entry which is preliminary data.</text>
</comment>
<keyword evidence="3" id="KW-1185">Reference proteome</keyword>
<gene>
    <name evidence="2" type="ORF">CLV63_114147</name>
</gene>
<feature type="domain" description="HNH nuclease" evidence="1">
    <location>
        <begin position="221"/>
        <end position="270"/>
    </location>
</feature>
<evidence type="ECO:0000259" key="1">
    <source>
        <dbReference type="Pfam" id="PF13391"/>
    </source>
</evidence>
<dbReference type="Pfam" id="PF13391">
    <property type="entry name" value="HNH_2"/>
    <property type="match status" value="1"/>
</dbReference>
<dbReference type="Proteomes" id="UP000240542">
    <property type="component" value="Unassembled WGS sequence"/>
</dbReference>
<protein>
    <submittedName>
        <fullName evidence="2">Putative restriction endonuclease</fullName>
    </submittedName>
</protein>
<organism evidence="2 3">
    <name type="scientific">Murinocardiopsis flavida</name>
    <dbReference type="NCBI Taxonomy" id="645275"/>
    <lineage>
        <taxon>Bacteria</taxon>
        <taxon>Bacillati</taxon>
        <taxon>Actinomycetota</taxon>
        <taxon>Actinomycetes</taxon>
        <taxon>Streptosporangiales</taxon>
        <taxon>Nocardiopsidaceae</taxon>
        <taxon>Murinocardiopsis</taxon>
    </lineage>
</organism>
<keyword evidence="2" id="KW-0378">Hydrolase</keyword>
<dbReference type="InterPro" id="IPR003615">
    <property type="entry name" value="HNH_nuc"/>
</dbReference>